<reference evidence="2" key="1">
    <citation type="journal article" date="2020" name="New Phytol.">
        <title>Comparative genomics reveals dynamic genome evolution in host specialist ectomycorrhizal fungi.</title>
        <authorList>
            <person name="Lofgren L.A."/>
            <person name="Nguyen N.H."/>
            <person name="Vilgalys R."/>
            <person name="Ruytinx J."/>
            <person name="Liao H.L."/>
            <person name="Branco S."/>
            <person name="Kuo A."/>
            <person name="LaButti K."/>
            <person name="Lipzen A."/>
            <person name="Andreopoulos W."/>
            <person name="Pangilinan J."/>
            <person name="Riley R."/>
            <person name="Hundley H."/>
            <person name="Na H."/>
            <person name="Barry K."/>
            <person name="Grigoriev I.V."/>
            <person name="Stajich J.E."/>
            <person name="Kennedy P.G."/>
        </authorList>
    </citation>
    <scope>NUCLEOTIDE SEQUENCE</scope>
    <source>
        <strain evidence="2">FC423</strain>
    </source>
</reference>
<comment type="caution">
    <text evidence="2">The sequence shown here is derived from an EMBL/GenBank/DDBJ whole genome shotgun (WGS) entry which is preliminary data.</text>
</comment>
<accession>A0A9P7JR34</accession>
<feature type="region of interest" description="Disordered" evidence="1">
    <location>
        <begin position="138"/>
        <end position="158"/>
    </location>
</feature>
<name>A0A9P7JR34_9AGAM</name>
<evidence type="ECO:0000313" key="2">
    <source>
        <dbReference type="EMBL" id="KAG2100163.1"/>
    </source>
</evidence>
<dbReference type="RefSeq" id="XP_041289423.1">
    <property type="nucleotide sequence ID" value="XM_041429241.1"/>
</dbReference>
<gene>
    <name evidence="2" type="ORF">F5147DRAFT_327818</name>
</gene>
<dbReference type="GeneID" id="64691500"/>
<proteinExistence type="predicted"/>
<organism evidence="2 3">
    <name type="scientific">Suillus discolor</name>
    <dbReference type="NCBI Taxonomy" id="1912936"/>
    <lineage>
        <taxon>Eukaryota</taxon>
        <taxon>Fungi</taxon>
        <taxon>Dikarya</taxon>
        <taxon>Basidiomycota</taxon>
        <taxon>Agaricomycotina</taxon>
        <taxon>Agaricomycetes</taxon>
        <taxon>Agaricomycetidae</taxon>
        <taxon>Boletales</taxon>
        <taxon>Suillineae</taxon>
        <taxon>Suillaceae</taxon>
        <taxon>Suillus</taxon>
    </lineage>
</organism>
<dbReference type="OrthoDB" id="2665906at2759"/>
<dbReference type="Proteomes" id="UP000823399">
    <property type="component" value="Unassembled WGS sequence"/>
</dbReference>
<evidence type="ECO:0000313" key="3">
    <source>
        <dbReference type="Proteomes" id="UP000823399"/>
    </source>
</evidence>
<protein>
    <submittedName>
        <fullName evidence="2">Uncharacterized protein</fullName>
    </submittedName>
</protein>
<keyword evidence="3" id="KW-1185">Reference proteome</keyword>
<dbReference type="AlphaFoldDB" id="A0A9P7JR34"/>
<dbReference type="EMBL" id="JABBWM010000055">
    <property type="protein sequence ID" value="KAG2100163.1"/>
    <property type="molecule type" value="Genomic_DNA"/>
</dbReference>
<sequence length="158" mass="17985">MSQRSAPRSRIMALVNRLPFRRKSPQAYPSAGHLHHPQKAQFLQHLPFRRSMPSPTQPRVAAGHATERVVVISVPHYRKANDTRRPPREEPVFHDTAQSDTTSVVSYADSLPNVHWLMAFLCYLSCWPDGRLRTPSRWDLEPTQSSHQHNGGDAHARG</sequence>
<evidence type="ECO:0000256" key="1">
    <source>
        <dbReference type="SAM" id="MobiDB-lite"/>
    </source>
</evidence>